<reference evidence="3 4" key="1">
    <citation type="submission" date="2020-09" db="EMBL/GenBank/DDBJ databases">
        <title>Diversity and distribution of actinomycetes associated with coral in the coast of Hainan.</title>
        <authorList>
            <person name="Li F."/>
        </authorList>
    </citation>
    <scope>NUCLEOTIDE SEQUENCE [LARGE SCALE GENOMIC DNA]</scope>
    <source>
        <strain evidence="3 4">HNM0947</strain>
    </source>
</reference>
<dbReference type="Proteomes" id="UP000806528">
    <property type="component" value="Unassembled WGS sequence"/>
</dbReference>
<dbReference type="SMART" id="SM00997">
    <property type="entry name" value="AdoHcyase_NAD"/>
    <property type="match status" value="1"/>
</dbReference>
<dbReference type="PROSITE" id="PS00065">
    <property type="entry name" value="D_2_HYDROXYACID_DH_1"/>
    <property type="match status" value="1"/>
</dbReference>
<gene>
    <name evidence="3" type="ORF">IDM40_09220</name>
</gene>
<accession>A0ABR9P4X4</accession>
<name>A0ABR9P4X4_9ACTN</name>
<comment type="similarity">
    <text evidence="1">Belongs to the adenosylhomocysteinase family.</text>
</comment>
<dbReference type="Pfam" id="PF00670">
    <property type="entry name" value="AdoHcyase_NAD"/>
    <property type="match status" value="1"/>
</dbReference>
<proteinExistence type="inferred from homology"/>
<keyword evidence="4" id="KW-1185">Reference proteome</keyword>
<dbReference type="SUPFAM" id="SSF51735">
    <property type="entry name" value="NAD(P)-binding Rossmann-fold domains"/>
    <property type="match status" value="1"/>
</dbReference>
<organism evidence="3 4">
    <name type="scientific">Nocardiopsis coralli</name>
    <dbReference type="NCBI Taxonomy" id="2772213"/>
    <lineage>
        <taxon>Bacteria</taxon>
        <taxon>Bacillati</taxon>
        <taxon>Actinomycetota</taxon>
        <taxon>Actinomycetes</taxon>
        <taxon>Streptosporangiales</taxon>
        <taxon>Nocardiopsidaceae</taxon>
        <taxon>Nocardiopsis</taxon>
    </lineage>
</organism>
<evidence type="ECO:0000259" key="2">
    <source>
        <dbReference type="SMART" id="SM00997"/>
    </source>
</evidence>
<feature type="domain" description="S-adenosyl-L-homocysteine hydrolase NAD binding" evidence="2">
    <location>
        <begin position="168"/>
        <end position="330"/>
    </location>
</feature>
<dbReference type="EMBL" id="JADBGI010000006">
    <property type="protein sequence ID" value="MBE2998884.1"/>
    <property type="molecule type" value="Genomic_DNA"/>
</dbReference>
<evidence type="ECO:0000313" key="3">
    <source>
        <dbReference type="EMBL" id="MBE2998884.1"/>
    </source>
</evidence>
<dbReference type="PANTHER" id="PTHR23420:SF0">
    <property type="entry name" value="ADENOSYLHOMOCYSTEINASE"/>
    <property type="match status" value="1"/>
</dbReference>
<dbReference type="PANTHER" id="PTHR23420">
    <property type="entry name" value="ADENOSYLHOMOCYSTEINASE"/>
    <property type="match status" value="1"/>
</dbReference>
<dbReference type="Gene3D" id="3.40.50.720">
    <property type="entry name" value="NAD(P)-binding Rossmann-like Domain"/>
    <property type="match status" value="1"/>
</dbReference>
<evidence type="ECO:0000313" key="4">
    <source>
        <dbReference type="Proteomes" id="UP000806528"/>
    </source>
</evidence>
<protein>
    <submittedName>
        <fullName evidence="3">NAD-binding protein</fullName>
    </submittedName>
</protein>
<dbReference type="RefSeq" id="WP_193121511.1">
    <property type="nucleotide sequence ID" value="NZ_JADBGI010000006.1"/>
</dbReference>
<dbReference type="InterPro" id="IPR029752">
    <property type="entry name" value="D-isomer_DH_CS1"/>
</dbReference>
<sequence>MLEDFERTRIASFFARIVDHNKAAPETPDPHVSTVAVTHVLAGQLFFLHAVAALSDLRAVLPKPRSVDPEAAREAAELWQVDELDRATFATAEHALAYLESRTPDERVVLLDVGGYFAPSLDEVCAGFSGQILGVVEGTENGHRRYLARDELPCPVYSVARSPLKDPEDYLVGQSVVFSTEALIRARGDLLYGLGAAVLGFGKLGSSVARMLHSRGIQVTVFDIDPVKRAQALAQGFTTVSTLDKALYGAGIVVCATGNRALGPDDFPRVGNGAYIASVTSSDDELRLDGLGELYNREAVGEGITRYARTGHYFYVLNDGNAVNFLHGANSGAFIYLVQAEILAAAARLMRLSHEPDLHELPDDVREQVAAIWLEFFNAPG</sequence>
<comment type="caution">
    <text evidence="3">The sequence shown here is derived from an EMBL/GenBank/DDBJ whole genome shotgun (WGS) entry which is preliminary data.</text>
</comment>
<dbReference type="InterPro" id="IPR036291">
    <property type="entry name" value="NAD(P)-bd_dom_sf"/>
</dbReference>
<dbReference type="InterPro" id="IPR000043">
    <property type="entry name" value="Adenosylhomocysteinase-like"/>
</dbReference>
<dbReference type="InterPro" id="IPR015878">
    <property type="entry name" value="Ado_hCys_hydrolase_NAD-bd"/>
</dbReference>
<dbReference type="SMART" id="SM00996">
    <property type="entry name" value="AdoHcyase"/>
    <property type="match status" value="1"/>
</dbReference>
<dbReference type="SUPFAM" id="SSF52283">
    <property type="entry name" value="Formate/glycerate dehydrogenase catalytic domain-like"/>
    <property type="match status" value="1"/>
</dbReference>
<evidence type="ECO:0000256" key="1">
    <source>
        <dbReference type="ARBA" id="ARBA00007122"/>
    </source>
</evidence>